<keyword evidence="1 2" id="KW-0808">Transferase</keyword>
<reference evidence="3" key="1">
    <citation type="submission" date="2016-10" db="EMBL/GenBank/DDBJ databases">
        <authorList>
            <person name="Varghese N."/>
            <person name="Submissions S."/>
        </authorList>
    </citation>
    <scope>NUCLEOTIDE SEQUENCE [LARGE SCALE GENOMIC DNA]</scope>
    <source>
        <strain evidence="3">DSM 16995</strain>
    </source>
</reference>
<evidence type="ECO:0000313" key="2">
    <source>
        <dbReference type="EMBL" id="SDK79019.1"/>
    </source>
</evidence>
<dbReference type="Pfam" id="PF13489">
    <property type="entry name" value="Methyltransf_23"/>
    <property type="match status" value="1"/>
</dbReference>
<dbReference type="OrthoDB" id="9816564at2"/>
<accession>A0A1G9ES99</accession>
<dbReference type="SUPFAM" id="SSF53335">
    <property type="entry name" value="S-adenosyl-L-methionine-dependent methyltransferases"/>
    <property type="match status" value="1"/>
</dbReference>
<name>A0A1G9ES99_9BACT</name>
<dbReference type="Gene3D" id="3.40.50.150">
    <property type="entry name" value="Vaccinia Virus protein VP39"/>
    <property type="match status" value="1"/>
</dbReference>
<dbReference type="Proteomes" id="UP000199053">
    <property type="component" value="Unassembled WGS sequence"/>
</dbReference>
<dbReference type="GO" id="GO:0032259">
    <property type="term" value="P:methylation"/>
    <property type="evidence" value="ECO:0007669"/>
    <property type="project" value="UniProtKB-KW"/>
</dbReference>
<dbReference type="InterPro" id="IPR029063">
    <property type="entry name" value="SAM-dependent_MTases_sf"/>
</dbReference>
<sequence>MSHYDENYFNWQKNIGAFGGMANLFKFQGLYKESDSVVDFGCGGGFLLANMNVKEKMGVELNETARRAAMEHGVNCVADVSEIPDDWADCIVSNHALEHVYCPLDVLSKLRLKLKDNGIAVFVVPHQSIDEEFKQGDRNNHLYTWNQLTLGNLFAEAGYNVKSVQAIQHQWPPNYTEIWKEHGPEIFHALSERVARKNNNYQIRVIAGKKR</sequence>
<dbReference type="RefSeq" id="WP_092159332.1">
    <property type="nucleotide sequence ID" value="NZ_FNGA01000002.1"/>
</dbReference>
<dbReference type="AlphaFoldDB" id="A0A1G9ES99"/>
<dbReference type="STRING" id="246191.SAMN05660337_1246"/>
<organism evidence="2 3">
    <name type="scientific">Maridesulfovibrio ferrireducens</name>
    <dbReference type="NCBI Taxonomy" id="246191"/>
    <lineage>
        <taxon>Bacteria</taxon>
        <taxon>Pseudomonadati</taxon>
        <taxon>Thermodesulfobacteriota</taxon>
        <taxon>Desulfovibrionia</taxon>
        <taxon>Desulfovibrionales</taxon>
        <taxon>Desulfovibrionaceae</taxon>
        <taxon>Maridesulfovibrio</taxon>
    </lineage>
</organism>
<dbReference type="PANTHER" id="PTHR43861">
    <property type="entry name" value="TRANS-ACONITATE 2-METHYLTRANSFERASE-RELATED"/>
    <property type="match status" value="1"/>
</dbReference>
<dbReference type="PANTHER" id="PTHR43861:SF3">
    <property type="entry name" value="PUTATIVE (AFU_ORTHOLOGUE AFUA_2G14390)-RELATED"/>
    <property type="match status" value="1"/>
</dbReference>
<keyword evidence="2" id="KW-0489">Methyltransferase</keyword>
<dbReference type="GO" id="GO:0008168">
    <property type="term" value="F:methyltransferase activity"/>
    <property type="evidence" value="ECO:0007669"/>
    <property type="project" value="UniProtKB-KW"/>
</dbReference>
<gene>
    <name evidence="2" type="ORF">SAMN05660337_1246</name>
</gene>
<protein>
    <submittedName>
        <fullName evidence="2">Methyltransferase domain-containing protein</fullName>
    </submittedName>
</protein>
<evidence type="ECO:0000313" key="3">
    <source>
        <dbReference type="Proteomes" id="UP000199053"/>
    </source>
</evidence>
<dbReference type="CDD" id="cd02440">
    <property type="entry name" value="AdoMet_MTases"/>
    <property type="match status" value="1"/>
</dbReference>
<evidence type="ECO:0000256" key="1">
    <source>
        <dbReference type="ARBA" id="ARBA00022679"/>
    </source>
</evidence>
<dbReference type="EMBL" id="FNGA01000002">
    <property type="protein sequence ID" value="SDK79019.1"/>
    <property type="molecule type" value="Genomic_DNA"/>
</dbReference>
<keyword evidence="3" id="KW-1185">Reference proteome</keyword>
<proteinExistence type="predicted"/>